<dbReference type="EMBL" id="MFJL01000030">
    <property type="protein sequence ID" value="OGG14023.1"/>
    <property type="molecule type" value="Genomic_DNA"/>
</dbReference>
<organism evidence="1 2">
    <name type="scientific">Candidatus Gottesmanbacteria bacterium RIFCSPHIGHO2_02_FULL_39_11</name>
    <dbReference type="NCBI Taxonomy" id="1798382"/>
    <lineage>
        <taxon>Bacteria</taxon>
        <taxon>Candidatus Gottesmaniibacteriota</taxon>
    </lineage>
</organism>
<accession>A0A1F5ZNS0</accession>
<comment type="caution">
    <text evidence="1">The sequence shown here is derived from an EMBL/GenBank/DDBJ whole genome shotgun (WGS) entry which is preliminary data.</text>
</comment>
<protein>
    <submittedName>
        <fullName evidence="1">Uncharacterized protein</fullName>
    </submittedName>
</protein>
<evidence type="ECO:0000313" key="1">
    <source>
        <dbReference type="EMBL" id="OGG14023.1"/>
    </source>
</evidence>
<proteinExistence type="predicted"/>
<dbReference type="Proteomes" id="UP000176923">
    <property type="component" value="Unassembled WGS sequence"/>
</dbReference>
<reference evidence="1 2" key="1">
    <citation type="journal article" date="2016" name="Nat. Commun.">
        <title>Thousands of microbial genomes shed light on interconnected biogeochemical processes in an aquifer system.</title>
        <authorList>
            <person name="Anantharaman K."/>
            <person name="Brown C.T."/>
            <person name="Hug L.A."/>
            <person name="Sharon I."/>
            <person name="Castelle C.J."/>
            <person name="Probst A.J."/>
            <person name="Thomas B.C."/>
            <person name="Singh A."/>
            <person name="Wilkins M.J."/>
            <person name="Karaoz U."/>
            <person name="Brodie E.L."/>
            <person name="Williams K.H."/>
            <person name="Hubbard S.S."/>
            <person name="Banfield J.F."/>
        </authorList>
    </citation>
    <scope>NUCLEOTIDE SEQUENCE [LARGE SCALE GENOMIC DNA]</scope>
</reference>
<gene>
    <name evidence="1" type="ORF">A3D77_03455</name>
</gene>
<name>A0A1F5ZNS0_9BACT</name>
<sequence length="115" mass="13286">MIQITILKKNKFKMKQEAPQQIATQTVLCTAVHEGSKTREGRCAFRINQKWLRDRKSELERQGNIIDNTELDPSLFACSQFAQHKDVECTSQLTATIYYHSAPSQPTDILPHKRR</sequence>
<dbReference type="AlphaFoldDB" id="A0A1F5ZNS0"/>
<evidence type="ECO:0000313" key="2">
    <source>
        <dbReference type="Proteomes" id="UP000176923"/>
    </source>
</evidence>